<dbReference type="InterPro" id="IPR050324">
    <property type="entry name" value="CDP-alcohol_PTase-I"/>
</dbReference>
<dbReference type="SUPFAM" id="SSF56784">
    <property type="entry name" value="HAD-like"/>
    <property type="match status" value="1"/>
</dbReference>
<evidence type="ECO:0000313" key="2">
    <source>
        <dbReference type="Proteomes" id="UP001165121"/>
    </source>
</evidence>
<accession>A0A9W6X6W5</accession>
<dbReference type="GO" id="GO:0005739">
    <property type="term" value="C:mitochondrion"/>
    <property type="evidence" value="ECO:0007669"/>
    <property type="project" value="TreeGrafter"/>
</dbReference>
<keyword evidence="2" id="KW-1185">Reference proteome</keyword>
<dbReference type="InterPro" id="IPR023214">
    <property type="entry name" value="HAD_sf"/>
</dbReference>
<dbReference type="Pfam" id="PF13242">
    <property type="entry name" value="Hydrolase_like"/>
    <property type="match status" value="1"/>
</dbReference>
<protein>
    <submittedName>
        <fullName evidence="1">Unnamed protein product</fullName>
    </submittedName>
</protein>
<sequence>MLNSSRPAPHHEEPIEVIIVMHDPTNWAPEIQVAVDVLIGGDPPGSGWPSGKQTPLFLSNDDFIFSGAYPFPRFAQGAVFCLSLIGIPVVVKLTCSITGAFTRCLKLLYEDLTGRTLEVTNYGKPHNRLLNSISGLSEPLKHMYGIGDNPLSDIQGANNAGDEWTSVLVRTGIYDGSKDPEHKPDVIVDDVYEAIKLIYKREGINDTTL</sequence>
<comment type="caution">
    <text evidence="1">The sequence shown here is derived from an EMBL/GenBank/DDBJ whole genome shotgun (WGS) entry which is preliminary data.</text>
</comment>
<organism evidence="1 2">
    <name type="scientific">Phytophthora fragariaefolia</name>
    <dbReference type="NCBI Taxonomy" id="1490495"/>
    <lineage>
        <taxon>Eukaryota</taxon>
        <taxon>Sar</taxon>
        <taxon>Stramenopiles</taxon>
        <taxon>Oomycota</taxon>
        <taxon>Peronosporomycetes</taxon>
        <taxon>Peronosporales</taxon>
        <taxon>Peronosporaceae</taxon>
        <taxon>Phytophthora</taxon>
    </lineage>
</organism>
<dbReference type="EMBL" id="BSXT01000707">
    <property type="protein sequence ID" value="GMF32715.1"/>
    <property type="molecule type" value="Genomic_DNA"/>
</dbReference>
<proteinExistence type="predicted"/>
<reference evidence="1" key="1">
    <citation type="submission" date="2023-04" db="EMBL/GenBank/DDBJ databases">
        <title>Phytophthora fragariaefolia NBRC 109709.</title>
        <authorList>
            <person name="Ichikawa N."/>
            <person name="Sato H."/>
            <person name="Tonouchi N."/>
        </authorList>
    </citation>
    <scope>NUCLEOTIDE SEQUENCE</scope>
    <source>
        <strain evidence="1">NBRC 109709</strain>
    </source>
</reference>
<dbReference type="PANTHER" id="PTHR14269">
    <property type="entry name" value="CDP-DIACYLGLYCEROL--GLYCEROL-3-PHOSPHATE 3-PHOSPHATIDYLTRANSFERASE-RELATED"/>
    <property type="match status" value="1"/>
</dbReference>
<evidence type="ECO:0000313" key="1">
    <source>
        <dbReference type="EMBL" id="GMF32715.1"/>
    </source>
</evidence>
<dbReference type="OrthoDB" id="10251048at2759"/>
<dbReference type="AlphaFoldDB" id="A0A9W6X6W5"/>
<dbReference type="Proteomes" id="UP001165121">
    <property type="component" value="Unassembled WGS sequence"/>
</dbReference>
<name>A0A9W6X6W5_9STRA</name>
<dbReference type="GO" id="GO:0046474">
    <property type="term" value="P:glycerophospholipid biosynthetic process"/>
    <property type="evidence" value="ECO:0007669"/>
    <property type="project" value="TreeGrafter"/>
</dbReference>
<dbReference type="PANTHER" id="PTHR14269:SF4">
    <property type="entry name" value="CAT EYE SYNDROME CRITICAL REGION PROTEIN 5"/>
    <property type="match status" value="1"/>
</dbReference>
<dbReference type="InterPro" id="IPR036412">
    <property type="entry name" value="HAD-like_sf"/>
</dbReference>
<gene>
    <name evidence="1" type="ORF">Pfra01_000786400</name>
</gene>
<dbReference type="Gene3D" id="3.40.50.1000">
    <property type="entry name" value="HAD superfamily/HAD-like"/>
    <property type="match status" value="2"/>
</dbReference>